<dbReference type="SUPFAM" id="SSF46689">
    <property type="entry name" value="Homeodomain-like"/>
    <property type="match status" value="1"/>
</dbReference>
<evidence type="ECO:0000313" key="15">
    <source>
        <dbReference type="EMBL" id="KAF7492253.1"/>
    </source>
</evidence>
<comment type="subcellular location">
    <subcellularLocation>
        <location evidence="1 9 11">Nucleus</location>
    </subcellularLocation>
</comment>
<proteinExistence type="predicted"/>
<dbReference type="Proteomes" id="UP000070412">
    <property type="component" value="Unassembled WGS sequence"/>
</dbReference>
<evidence type="ECO:0000256" key="12">
    <source>
        <dbReference type="SAM" id="MobiDB-lite"/>
    </source>
</evidence>
<dbReference type="PROSITE" id="PS00478">
    <property type="entry name" value="LIM_DOMAIN_1"/>
    <property type="match status" value="1"/>
</dbReference>
<evidence type="ECO:0000256" key="9">
    <source>
        <dbReference type="PROSITE-ProRule" id="PRU00108"/>
    </source>
</evidence>
<evidence type="ECO:0000256" key="6">
    <source>
        <dbReference type="ARBA" id="ARBA00023125"/>
    </source>
</evidence>
<dbReference type="Pfam" id="PF00046">
    <property type="entry name" value="Homeodomain"/>
    <property type="match status" value="1"/>
</dbReference>
<dbReference type="InterPro" id="IPR009057">
    <property type="entry name" value="Homeodomain-like_sf"/>
</dbReference>
<dbReference type="EMBL" id="WVUK01000056">
    <property type="protein sequence ID" value="KAF7492253.1"/>
    <property type="molecule type" value="Genomic_DNA"/>
</dbReference>
<keyword evidence="8 9" id="KW-0539">Nucleus</keyword>
<protein>
    <submittedName>
        <fullName evidence="15">LIM/homeobox protein Lhx3</fullName>
    </submittedName>
</protein>
<dbReference type="GO" id="GO:0005634">
    <property type="term" value="C:nucleus"/>
    <property type="evidence" value="ECO:0007669"/>
    <property type="project" value="UniProtKB-SubCell"/>
</dbReference>
<reference evidence="17" key="1">
    <citation type="journal article" date="2020" name="PLoS Negl. Trop. Dis.">
        <title>High-quality nuclear genome for Sarcoptes scabiei-A critical resource for a neglected parasite.</title>
        <authorList>
            <person name="Korhonen P.K."/>
            <person name="Gasser R.B."/>
            <person name="Ma G."/>
            <person name="Wang T."/>
            <person name="Stroehlein A.J."/>
            <person name="Young N.D."/>
            <person name="Ang C.S."/>
            <person name="Fernando D.D."/>
            <person name="Lu H.C."/>
            <person name="Taylor S."/>
            <person name="Reynolds S.L."/>
            <person name="Mofiz E."/>
            <person name="Najaraj S.H."/>
            <person name="Gowda H."/>
            <person name="Madugundu A."/>
            <person name="Renuse S."/>
            <person name="Holt D."/>
            <person name="Pandey A."/>
            <person name="Papenfuss A.T."/>
            <person name="Fischer K."/>
        </authorList>
    </citation>
    <scope>NUCLEOTIDE SEQUENCE [LARGE SCALE GENOMIC DNA]</scope>
</reference>
<reference evidence="15" key="2">
    <citation type="submission" date="2020-01" db="EMBL/GenBank/DDBJ databases">
        <authorList>
            <person name="Korhonen P.K.K."/>
            <person name="Guangxu M.G."/>
            <person name="Wang T.W."/>
            <person name="Stroehlein A.J.S."/>
            <person name="Young N.D."/>
            <person name="Ang C.-S.A."/>
            <person name="Fernando D.W.F."/>
            <person name="Lu H.L."/>
            <person name="Taylor S.T."/>
            <person name="Ehtesham M.E.M."/>
            <person name="Najaraj S.H.N."/>
            <person name="Harsha G.H.G."/>
            <person name="Madugundu A.M."/>
            <person name="Renuse S.R."/>
            <person name="Holt D.H."/>
            <person name="Pandey A.P."/>
            <person name="Papenfuss A.P."/>
            <person name="Gasser R.B.G."/>
            <person name="Fischer K.F."/>
        </authorList>
    </citation>
    <scope>NUCLEOTIDE SEQUENCE</scope>
    <source>
        <strain evidence="15">SSS_KF_BRIS2020</strain>
    </source>
</reference>
<dbReference type="InterPro" id="IPR001781">
    <property type="entry name" value="Znf_LIM"/>
</dbReference>
<feature type="region of interest" description="Disordered" evidence="12">
    <location>
        <begin position="239"/>
        <end position="276"/>
    </location>
</feature>
<dbReference type="FunFam" id="1.10.10.60:FF:000219">
    <property type="entry name" value="LIM/homeobox protein Lhx3"/>
    <property type="match status" value="1"/>
</dbReference>
<dbReference type="CDD" id="cd00086">
    <property type="entry name" value="homeodomain"/>
    <property type="match status" value="1"/>
</dbReference>
<keyword evidence="3" id="KW-0677">Repeat</keyword>
<keyword evidence="6 9" id="KW-0238">DNA-binding</keyword>
<keyword evidence="5 10" id="KW-0440">LIM domain</keyword>
<gene>
    <name evidence="15" type="ORF">SSS_6816</name>
</gene>
<dbReference type="EnsemblMetazoa" id="SSS_6816s_mrna">
    <property type="protein sequence ID" value="KAF7492253.1"/>
    <property type="gene ID" value="SSS_6816"/>
</dbReference>
<keyword evidence="17" id="KW-1185">Reference proteome</keyword>
<dbReference type="PROSITE" id="PS00027">
    <property type="entry name" value="HOMEOBOX_1"/>
    <property type="match status" value="1"/>
</dbReference>
<dbReference type="Gene3D" id="1.10.10.60">
    <property type="entry name" value="Homeodomain-like"/>
    <property type="match status" value="1"/>
</dbReference>
<feature type="compositionally biased region" description="Low complexity" evidence="12">
    <location>
        <begin position="196"/>
        <end position="205"/>
    </location>
</feature>
<accession>A0A834VG20</accession>
<keyword evidence="4 10" id="KW-0862">Zinc</keyword>
<dbReference type="GO" id="GO:0000977">
    <property type="term" value="F:RNA polymerase II transcription regulatory region sequence-specific DNA binding"/>
    <property type="evidence" value="ECO:0007669"/>
    <property type="project" value="TreeGrafter"/>
</dbReference>
<dbReference type="InterPro" id="IPR001356">
    <property type="entry name" value="HD"/>
</dbReference>
<dbReference type="SMART" id="SM00132">
    <property type="entry name" value="LIM"/>
    <property type="match status" value="1"/>
</dbReference>
<organism evidence="15">
    <name type="scientific">Sarcoptes scabiei</name>
    <name type="common">Itch mite</name>
    <name type="synonym">Acarus scabiei</name>
    <dbReference type="NCBI Taxonomy" id="52283"/>
    <lineage>
        <taxon>Eukaryota</taxon>
        <taxon>Metazoa</taxon>
        <taxon>Ecdysozoa</taxon>
        <taxon>Arthropoda</taxon>
        <taxon>Chelicerata</taxon>
        <taxon>Arachnida</taxon>
        <taxon>Acari</taxon>
        <taxon>Acariformes</taxon>
        <taxon>Sarcoptiformes</taxon>
        <taxon>Astigmata</taxon>
        <taxon>Psoroptidia</taxon>
        <taxon>Sarcoptoidea</taxon>
        <taxon>Sarcoptidae</taxon>
        <taxon>Sarcoptinae</taxon>
        <taxon>Sarcoptes</taxon>
    </lineage>
</organism>
<dbReference type="GO" id="GO:0030182">
    <property type="term" value="P:neuron differentiation"/>
    <property type="evidence" value="ECO:0007669"/>
    <property type="project" value="TreeGrafter"/>
</dbReference>
<dbReference type="InterPro" id="IPR050453">
    <property type="entry name" value="LIM_Homeobox_TF"/>
</dbReference>
<dbReference type="Gene3D" id="2.10.110.10">
    <property type="entry name" value="Cysteine Rich Protein"/>
    <property type="match status" value="2"/>
</dbReference>
<evidence type="ECO:0000256" key="7">
    <source>
        <dbReference type="ARBA" id="ARBA00023155"/>
    </source>
</evidence>
<sequence>MRMDEQIFPATLANNKVIQDSLPRCNGCEGIIFDRFILKLGQENDRHTCWHSGCLVCSDCNINLAVKCYMKNGQPYCKEDFYKRFAKTRCANCELGDEFYLMEDNKLVCKSDYESAKQRESSSKRPRTTITAKQLETLKLAYNNSPKPARHIREQLSHDTGLDMRVVQVWFQNRRAKEKRLKKDANSKSPQTIHLSPHPSSPSSSRWSNGNGLSLDTMPASNASSTLLANETSTSCSSWFDDAIIDEDDDDDDDDIGDENDSNIDDDDDLDDGPIY</sequence>
<evidence type="ECO:0000256" key="2">
    <source>
        <dbReference type="ARBA" id="ARBA00022723"/>
    </source>
</evidence>
<evidence type="ECO:0000259" key="13">
    <source>
        <dbReference type="PROSITE" id="PS50023"/>
    </source>
</evidence>
<dbReference type="GO" id="GO:0046872">
    <property type="term" value="F:metal ion binding"/>
    <property type="evidence" value="ECO:0007669"/>
    <property type="project" value="UniProtKB-KW"/>
</dbReference>
<evidence type="ECO:0000256" key="10">
    <source>
        <dbReference type="PROSITE-ProRule" id="PRU00125"/>
    </source>
</evidence>
<dbReference type="PANTHER" id="PTHR24208">
    <property type="entry name" value="LIM/HOMEOBOX PROTEIN LHX"/>
    <property type="match status" value="1"/>
</dbReference>
<evidence type="ECO:0000256" key="3">
    <source>
        <dbReference type="ARBA" id="ARBA00022737"/>
    </source>
</evidence>
<feature type="domain" description="LIM zinc-binding" evidence="13">
    <location>
        <begin position="23"/>
        <end position="87"/>
    </location>
</feature>
<evidence type="ECO:0000256" key="11">
    <source>
        <dbReference type="RuleBase" id="RU000682"/>
    </source>
</evidence>
<feature type="compositionally biased region" description="Polar residues" evidence="12">
    <location>
        <begin position="206"/>
        <end position="218"/>
    </location>
</feature>
<name>A0A834VG20_SARSC</name>
<evidence type="ECO:0000256" key="4">
    <source>
        <dbReference type="ARBA" id="ARBA00022833"/>
    </source>
</evidence>
<reference evidence="16" key="3">
    <citation type="submission" date="2022-06" db="UniProtKB">
        <authorList>
            <consortium name="EnsemblMetazoa"/>
        </authorList>
    </citation>
    <scope>IDENTIFICATION</scope>
</reference>
<dbReference type="InterPro" id="IPR017970">
    <property type="entry name" value="Homeobox_CS"/>
</dbReference>
<feature type="DNA-binding region" description="Homeobox" evidence="9">
    <location>
        <begin position="123"/>
        <end position="182"/>
    </location>
</feature>
<dbReference type="SMART" id="SM00389">
    <property type="entry name" value="HOX"/>
    <property type="match status" value="1"/>
</dbReference>
<dbReference type="PROSITE" id="PS50023">
    <property type="entry name" value="LIM_DOMAIN_2"/>
    <property type="match status" value="1"/>
</dbReference>
<feature type="domain" description="Homeobox" evidence="14">
    <location>
        <begin position="121"/>
        <end position="181"/>
    </location>
</feature>
<dbReference type="PROSITE" id="PS50071">
    <property type="entry name" value="HOMEOBOX_2"/>
    <property type="match status" value="1"/>
</dbReference>
<keyword evidence="7 9" id="KW-0371">Homeobox</keyword>
<keyword evidence="2 10" id="KW-0479">Metal-binding</keyword>
<evidence type="ECO:0000256" key="8">
    <source>
        <dbReference type="ARBA" id="ARBA00023242"/>
    </source>
</evidence>
<dbReference type="GO" id="GO:0000981">
    <property type="term" value="F:DNA-binding transcription factor activity, RNA polymerase II-specific"/>
    <property type="evidence" value="ECO:0007669"/>
    <property type="project" value="InterPro"/>
</dbReference>
<dbReference type="AlphaFoldDB" id="A0A834VG20"/>
<dbReference type="PANTHER" id="PTHR24208:SF128">
    <property type="entry name" value="LIM3, ISOFORM G"/>
    <property type="match status" value="1"/>
</dbReference>
<evidence type="ECO:0000256" key="5">
    <source>
        <dbReference type="ARBA" id="ARBA00023038"/>
    </source>
</evidence>
<dbReference type="OrthoDB" id="10068367at2759"/>
<feature type="region of interest" description="Disordered" evidence="12">
    <location>
        <begin position="178"/>
        <end position="218"/>
    </location>
</feature>
<evidence type="ECO:0000313" key="16">
    <source>
        <dbReference type="EnsemblMetazoa" id="KAF7492253.1"/>
    </source>
</evidence>
<evidence type="ECO:0000256" key="1">
    <source>
        <dbReference type="ARBA" id="ARBA00004123"/>
    </source>
</evidence>
<feature type="compositionally biased region" description="Acidic residues" evidence="12">
    <location>
        <begin position="243"/>
        <end position="276"/>
    </location>
</feature>
<dbReference type="SUPFAM" id="SSF57716">
    <property type="entry name" value="Glucocorticoid receptor-like (DNA-binding domain)"/>
    <property type="match status" value="1"/>
</dbReference>
<evidence type="ECO:0000259" key="14">
    <source>
        <dbReference type="PROSITE" id="PS50071"/>
    </source>
</evidence>
<evidence type="ECO:0000313" key="17">
    <source>
        <dbReference type="Proteomes" id="UP000070412"/>
    </source>
</evidence>
<dbReference type="Pfam" id="PF00412">
    <property type="entry name" value="LIM"/>
    <property type="match status" value="1"/>
</dbReference>